<dbReference type="PANTHER" id="PTHR33498">
    <property type="entry name" value="TRANSPOSASE FOR INSERTION SEQUENCE ELEMENT IS1557"/>
    <property type="match status" value="1"/>
</dbReference>
<dbReference type="InterPro" id="IPR002560">
    <property type="entry name" value="Transposase_DDE"/>
</dbReference>
<name>A0AAP9HC34_9BACL</name>
<protein>
    <recommendedName>
        <fullName evidence="1">Transposase IS204/IS1001/IS1096/IS1165 DDE domain-containing protein</fullName>
    </recommendedName>
</protein>
<dbReference type="RefSeq" id="WP_155951664.1">
    <property type="nucleotide sequence ID" value="NZ_CP046314.1"/>
</dbReference>
<dbReference type="InterPro" id="IPR047951">
    <property type="entry name" value="Transpos_ISL3"/>
</dbReference>
<dbReference type="Proteomes" id="UP000425411">
    <property type="component" value="Chromosome"/>
</dbReference>
<proteinExistence type="predicted"/>
<dbReference type="EMBL" id="CP046314">
    <property type="protein sequence ID" value="QGS08975.1"/>
    <property type="molecule type" value="Genomic_DNA"/>
</dbReference>
<feature type="domain" description="Transposase IS204/IS1001/IS1096/IS1165 DDE" evidence="1">
    <location>
        <begin position="6"/>
        <end position="145"/>
    </location>
</feature>
<dbReference type="AlphaFoldDB" id="A0AAP9HC34"/>
<dbReference type="Pfam" id="PF01610">
    <property type="entry name" value="DDE_Tnp_ISL3"/>
    <property type="match status" value="1"/>
</dbReference>
<keyword evidence="3" id="KW-1185">Reference proteome</keyword>
<gene>
    <name evidence="2" type="ORF">FOC49_03375</name>
</gene>
<reference evidence="2 3" key="1">
    <citation type="submission" date="2019-11" db="EMBL/GenBank/DDBJ databases">
        <title>FDA dAtabase for Regulatory Grade micrObial Sequences (FDA-ARGOS): Supporting development and validation of Infectious Disease Dx tests.</title>
        <authorList>
            <person name="Turner S."/>
            <person name="Byrd R."/>
            <person name="Tallon L."/>
            <person name="Sadzewicz L."/>
            <person name="Vavikolanu K."/>
            <person name="Mehta A."/>
            <person name="Aluvathingal J."/>
            <person name="Nadendla S."/>
            <person name="Myers T."/>
            <person name="Yan Y."/>
            <person name="Sichtig H."/>
        </authorList>
    </citation>
    <scope>NUCLEOTIDE SEQUENCE [LARGE SCALE GENOMIC DNA]</scope>
    <source>
        <strain evidence="2 3">FDAARGOS_741</strain>
    </source>
</reference>
<evidence type="ECO:0000313" key="3">
    <source>
        <dbReference type="Proteomes" id="UP000425411"/>
    </source>
</evidence>
<dbReference type="PANTHER" id="PTHR33498:SF1">
    <property type="entry name" value="TRANSPOSASE FOR INSERTION SEQUENCE ELEMENT IS1557"/>
    <property type="match status" value="1"/>
</dbReference>
<evidence type="ECO:0000313" key="2">
    <source>
        <dbReference type="EMBL" id="QGS08975.1"/>
    </source>
</evidence>
<sequence length="175" mass="20893">MSGRNYTILKNFWRLVLADEDKIDYEKYFYNRSFGKLVTRRDVLNYILSLDKSFRASYEITQEVRKAVKDRDEVSLKELMDMDTTILPRGMVKAIKTMKRYREYMINSVKYEYSNGPLEGFNNKIKLVKRVSYGYNSFDNFRLRILIMSRLFVSKYKNNERVGKHSKNAKQLEAA</sequence>
<organism evidence="2 3">
    <name type="scientific">Gemella morbillorum</name>
    <dbReference type="NCBI Taxonomy" id="29391"/>
    <lineage>
        <taxon>Bacteria</taxon>
        <taxon>Bacillati</taxon>
        <taxon>Bacillota</taxon>
        <taxon>Bacilli</taxon>
        <taxon>Bacillales</taxon>
        <taxon>Gemellaceae</taxon>
        <taxon>Gemella</taxon>
    </lineage>
</organism>
<accession>A0AAP9HC34</accession>
<evidence type="ECO:0000259" key="1">
    <source>
        <dbReference type="Pfam" id="PF01610"/>
    </source>
</evidence>